<accession>A0A2P9DMM4</accession>
<protein>
    <submittedName>
        <fullName evidence="1">Uncharacterized protein</fullName>
    </submittedName>
</protein>
<dbReference type="Proteomes" id="UP000240500">
    <property type="component" value="Chromosome 13"/>
</dbReference>
<reference evidence="1 2" key="1">
    <citation type="submission" date="2016-09" db="EMBL/GenBank/DDBJ databases">
        <authorList>
            <consortium name="Pathogen Informatics"/>
        </authorList>
    </citation>
    <scope>NUCLEOTIDE SEQUENCE [LARGE SCALE GENOMIC DNA]</scope>
</reference>
<proteinExistence type="predicted"/>
<dbReference type="VEuPathDB" id="PlasmoDB:PRG01_1367100"/>
<dbReference type="AlphaFoldDB" id="A0A2P9DMM4"/>
<organism evidence="1 2">
    <name type="scientific">Plasmodium reichenowi</name>
    <dbReference type="NCBI Taxonomy" id="5854"/>
    <lineage>
        <taxon>Eukaryota</taxon>
        <taxon>Sar</taxon>
        <taxon>Alveolata</taxon>
        <taxon>Apicomplexa</taxon>
        <taxon>Aconoidasida</taxon>
        <taxon>Haemosporida</taxon>
        <taxon>Plasmodiidae</taxon>
        <taxon>Plasmodium</taxon>
        <taxon>Plasmodium (Laverania)</taxon>
    </lineage>
</organism>
<name>A0A2P9DMM4_PLARE</name>
<evidence type="ECO:0000313" key="1">
    <source>
        <dbReference type="EMBL" id="SOV82272.1"/>
    </source>
</evidence>
<dbReference type="EMBL" id="LT969576">
    <property type="protein sequence ID" value="SOV82272.1"/>
    <property type="molecule type" value="Genomic_DNA"/>
</dbReference>
<gene>
    <name evidence="1" type="ORF">PRG01_1367100</name>
</gene>
<evidence type="ECO:0000313" key="2">
    <source>
        <dbReference type="Proteomes" id="UP000240500"/>
    </source>
</evidence>
<sequence length="117" mass="13756">MTNFVEAIKNFTTYNDCNDKCNNKCNKLIICFKDIKKKVENVELIYINSESNNNNNNNNNNNCFETFFLNNMNNTVLNYHINNTNCVVSINNNVLYHIIIAKDQKFYTENVVQEKKI</sequence>